<keyword evidence="2" id="KW-1185">Reference proteome</keyword>
<evidence type="ECO:0000313" key="1">
    <source>
        <dbReference type="EMBL" id="KAL3509274.1"/>
    </source>
</evidence>
<dbReference type="Proteomes" id="UP001630127">
    <property type="component" value="Unassembled WGS sequence"/>
</dbReference>
<sequence length="69" mass="7455">MGTGEWWREEVRWVEEEWTVVVGLVWRLGWGGDGWAGGDGADVKVGFEGGSGLVGGEEDGGCGGRRVMW</sequence>
<protein>
    <submittedName>
        <fullName evidence="1">Uncharacterized protein</fullName>
    </submittedName>
</protein>
<organism evidence="1 2">
    <name type="scientific">Cinchona calisaya</name>
    <dbReference type="NCBI Taxonomy" id="153742"/>
    <lineage>
        <taxon>Eukaryota</taxon>
        <taxon>Viridiplantae</taxon>
        <taxon>Streptophyta</taxon>
        <taxon>Embryophyta</taxon>
        <taxon>Tracheophyta</taxon>
        <taxon>Spermatophyta</taxon>
        <taxon>Magnoliopsida</taxon>
        <taxon>eudicotyledons</taxon>
        <taxon>Gunneridae</taxon>
        <taxon>Pentapetalae</taxon>
        <taxon>asterids</taxon>
        <taxon>lamiids</taxon>
        <taxon>Gentianales</taxon>
        <taxon>Rubiaceae</taxon>
        <taxon>Cinchonoideae</taxon>
        <taxon>Cinchoneae</taxon>
        <taxon>Cinchona</taxon>
    </lineage>
</organism>
<reference evidence="1 2" key="1">
    <citation type="submission" date="2024-11" db="EMBL/GenBank/DDBJ databases">
        <title>A near-complete genome assembly of Cinchona calisaya.</title>
        <authorList>
            <person name="Lian D.C."/>
            <person name="Zhao X.W."/>
            <person name="Wei L."/>
        </authorList>
    </citation>
    <scope>NUCLEOTIDE SEQUENCE [LARGE SCALE GENOMIC DNA]</scope>
    <source>
        <tissue evidence="1">Nenye</tissue>
    </source>
</reference>
<accession>A0ABD2YT40</accession>
<dbReference type="AlphaFoldDB" id="A0ABD2YT40"/>
<evidence type="ECO:0000313" key="2">
    <source>
        <dbReference type="Proteomes" id="UP001630127"/>
    </source>
</evidence>
<gene>
    <name evidence="1" type="ORF">ACH5RR_028675</name>
</gene>
<comment type="caution">
    <text evidence="1">The sequence shown here is derived from an EMBL/GenBank/DDBJ whole genome shotgun (WGS) entry which is preliminary data.</text>
</comment>
<dbReference type="EMBL" id="JBJUIK010000012">
    <property type="protein sequence ID" value="KAL3509274.1"/>
    <property type="molecule type" value="Genomic_DNA"/>
</dbReference>
<proteinExistence type="predicted"/>
<name>A0ABD2YT40_9GENT</name>